<organism evidence="1">
    <name type="scientific">Pseudogymnoascus destructans</name>
    <dbReference type="NCBI Taxonomy" id="655981"/>
    <lineage>
        <taxon>Eukaryota</taxon>
        <taxon>Fungi</taxon>
        <taxon>Dikarya</taxon>
        <taxon>Ascomycota</taxon>
        <taxon>Pezizomycotina</taxon>
        <taxon>Leotiomycetes</taxon>
        <taxon>Thelebolales</taxon>
        <taxon>Thelebolaceae</taxon>
        <taxon>Pseudogymnoascus</taxon>
    </lineage>
</organism>
<dbReference type="AlphaFoldDB" id="A0A177ANM8"/>
<dbReference type="GeneID" id="36283202"/>
<proteinExistence type="predicted"/>
<dbReference type="EMBL" id="KV441386">
    <property type="protein sequence ID" value="OAF63102.1"/>
    <property type="molecule type" value="Genomic_DNA"/>
</dbReference>
<protein>
    <submittedName>
        <fullName evidence="1">Uncharacterized protein</fullName>
    </submittedName>
</protein>
<name>A0A177ANM8_9PEZI</name>
<accession>A0A177ANM8</accession>
<reference evidence="1" key="1">
    <citation type="submission" date="2016-03" db="EMBL/GenBank/DDBJ databases">
        <title>Updated assembly of Pseudogymnoascus destructans, the fungus causing white-nose syndrome of bats.</title>
        <authorList>
            <person name="Palmer J.M."/>
            <person name="Drees K.P."/>
            <person name="Foster J.T."/>
            <person name="Lindner D.L."/>
        </authorList>
    </citation>
    <scope>NUCLEOTIDE SEQUENCE [LARGE SCALE GENOMIC DNA]</scope>
    <source>
        <strain evidence="1">20631-21</strain>
    </source>
</reference>
<gene>
    <name evidence="1" type="ORF">VC83_00103</name>
</gene>
<evidence type="ECO:0000313" key="1">
    <source>
        <dbReference type="EMBL" id="OAF63102.1"/>
    </source>
</evidence>
<dbReference type="Proteomes" id="UP000077154">
    <property type="component" value="Unassembled WGS sequence"/>
</dbReference>
<dbReference type="RefSeq" id="XP_024328372.1">
    <property type="nucleotide sequence ID" value="XM_024463799.1"/>
</dbReference>
<sequence length="104" mass="10994">MVLNTLDSLLNRVGVANSAAAGLSTTSWVDNGLSGGSGVCVQNQVNNNAGSTVAWRHRSLASAKDVNTGTAALAFLKYACWRRECAAEEKKGSSCLEHIEKLNR</sequence>